<dbReference type="Proteomes" id="UP000240568">
    <property type="component" value="Segment"/>
</dbReference>
<protein>
    <submittedName>
        <fullName evidence="1">Uncharacterized protein</fullName>
    </submittedName>
</protein>
<keyword evidence="2" id="KW-1185">Reference proteome</keyword>
<evidence type="ECO:0000313" key="2">
    <source>
        <dbReference type="Proteomes" id="UP000240568"/>
    </source>
</evidence>
<organism evidence="1 2">
    <name type="scientific">Erwinia phage vB_EamM_Y3</name>
    <dbReference type="NCBI Taxonomy" id="1983553"/>
    <lineage>
        <taxon>Viruses</taxon>
        <taxon>Duplodnaviria</taxon>
        <taxon>Heunggongvirae</taxon>
        <taxon>Uroviricota</taxon>
        <taxon>Caudoviricetes</taxon>
        <taxon>Sasquatchvirus</taxon>
        <taxon>Sasquatchvirus Y3</taxon>
    </lineage>
</organism>
<sequence>MNEKFGGISDEEVEVFLKQNGFMQVRKLETGEWIGLMRLAFTMSVCCDIDDMTPFRYRWCFSELAEAMHFFAVCKSVTEVPEEDRRHSLAGHRYIDKPLLVLYNEVGLPRW</sequence>
<proteinExistence type="predicted"/>
<name>A0A2H4IBK3_9CAUD</name>
<accession>A0A2H4IBK3</accession>
<gene>
    <name evidence="1" type="ORF">Y3_282</name>
</gene>
<evidence type="ECO:0000313" key="1">
    <source>
        <dbReference type="EMBL" id="ARW58922.1"/>
    </source>
</evidence>
<dbReference type="EMBL" id="KY984068">
    <property type="protein sequence ID" value="ARW58922.1"/>
    <property type="molecule type" value="Genomic_DNA"/>
</dbReference>
<reference evidence="1 2" key="1">
    <citation type="submission" date="2017-04" db="EMBL/GenBank/DDBJ databases">
        <authorList>
            <person name="Afonso C.L."/>
            <person name="Miller P.J."/>
            <person name="Scott M.A."/>
            <person name="Spackman E."/>
            <person name="Goraichik I."/>
            <person name="Dimitrov K.M."/>
            <person name="Suarez D.L."/>
            <person name="Swayne D.E."/>
        </authorList>
    </citation>
    <scope>NUCLEOTIDE SEQUENCE [LARGE SCALE GENOMIC DNA]</scope>
</reference>